<proteinExistence type="predicted"/>
<name>A0A0E9TKG0_ANGAN</name>
<evidence type="ECO:0000313" key="1">
    <source>
        <dbReference type="EMBL" id="JAH53345.1"/>
    </source>
</evidence>
<dbReference type="AlphaFoldDB" id="A0A0E9TKG0"/>
<protein>
    <submittedName>
        <fullName evidence="1">Uncharacterized protein</fullName>
    </submittedName>
</protein>
<sequence length="32" mass="3781">MGLMQKHKSALILSWRQTINIVFPREPMPLML</sequence>
<organism evidence="1">
    <name type="scientific">Anguilla anguilla</name>
    <name type="common">European freshwater eel</name>
    <name type="synonym">Muraena anguilla</name>
    <dbReference type="NCBI Taxonomy" id="7936"/>
    <lineage>
        <taxon>Eukaryota</taxon>
        <taxon>Metazoa</taxon>
        <taxon>Chordata</taxon>
        <taxon>Craniata</taxon>
        <taxon>Vertebrata</taxon>
        <taxon>Euteleostomi</taxon>
        <taxon>Actinopterygii</taxon>
        <taxon>Neopterygii</taxon>
        <taxon>Teleostei</taxon>
        <taxon>Anguilliformes</taxon>
        <taxon>Anguillidae</taxon>
        <taxon>Anguilla</taxon>
    </lineage>
</organism>
<dbReference type="EMBL" id="GBXM01055232">
    <property type="protein sequence ID" value="JAH53345.1"/>
    <property type="molecule type" value="Transcribed_RNA"/>
</dbReference>
<accession>A0A0E9TKG0</accession>
<reference evidence="1" key="1">
    <citation type="submission" date="2014-11" db="EMBL/GenBank/DDBJ databases">
        <authorList>
            <person name="Amaro Gonzalez C."/>
        </authorList>
    </citation>
    <scope>NUCLEOTIDE SEQUENCE</scope>
</reference>
<reference evidence="1" key="2">
    <citation type="journal article" date="2015" name="Fish Shellfish Immunol.">
        <title>Early steps in the European eel (Anguilla anguilla)-Vibrio vulnificus interaction in the gills: Role of the RtxA13 toxin.</title>
        <authorList>
            <person name="Callol A."/>
            <person name="Pajuelo D."/>
            <person name="Ebbesson L."/>
            <person name="Teles M."/>
            <person name="MacKenzie S."/>
            <person name="Amaro C."/>
        </authorList>
    </citation>
    <scope>NUCLEOTIDE SEQUENCE</scope>
</reference>